<accession>A0ABM4TY64</accession>
<dbReference type="Proteomes" id="UP001652628">
    <property type="component" value="Chromosome 2"/>
</dbReference>
<dbReference type="RefSeq" id="XP_070854912.1">
    <property type="nucleotide sequence ID" value="XM_070998811.1"/>
</dbReference>
<evidence type="ECO:0000313" key="2">
    <source>
        <dbReference type="RefSeq" id="XP_070854910.1"/>
    </source>
</evidence>
<proteinExistence type="predicted"/>
<dbReference type="GeneID" id="139354559"/>
<organism evidence="1 2">
    <name type="scientific">Drosophila suzukii</name>
    <name type="common">Spotted-wing drosophila fruit fly</name>
    <dbReference type="NCBI Taxonomy" id="28584"/>
    <lineage>
        <taxon>Eukaryota</taxon>
        <taxon>Metazoa</taxon>
        <taxon>Ecdysozoa</taxon>
        <taxon>Arthropoda</taxon>
        <taxon>Hexapoda</taxon>
        <taxon>Insecta</taxon>
        <taxon>Pterygota</taxon>
        <taxon>Neoptera</taxon>
        <taxon>Endopterygota</taxon>
        <taxon>Diptera</taxon>
        <taxon>Brachycera</taxon>
        <taxon>Muscomorpha</taxon>
        <taxon>Ephydroidea</taxon>
        <taxon>Drosophilidae</taxon>
        <taxon>Drosophila</taxon>
        <taxon>Sophophora</taxon>
    </lineage>
</organism>
<protein>
    <submittedName>
        <fullName evidence="2 3">Uncharacterized protein</fullName>
    </submittedName>
</protein>
<dbReference type="PANTHER" id="PTHR47331">
    <property type="entry name" value="PHD-TYPE DOMAIN-CONTAINING PROTEIN"/>
    <property type="match status" value="1"/>
</dbReference>
<dbReference type="RefSeq" id="XP_070854910.1">
    <property type="nucleotide sequence ID" value="XM_070998809.1"/>
</dbReference>
<keyword evidence="1" id="KW-1185">Reference proteome</keyword>
<name>A0ABM4TY64_DROSZ</name>
<gene>
    <name evidence="2 3" type="primary">LOC139354559</name>
</gene>
<reference evidence="1 2" key="1">
    <citation type="submission" date="2025-05" db="UniProtKB">
        <authorList>
            <consortium name="RefSeq"/>
        </authorList>
    </citation>
    <scope>NUCLEOTIDE SEQUENCE [LARGE SCALE GENOMIC DNA]</scope>
</reference>
<evidence type="ECO:0000313" key="3">
    <source>
        <dbReference type="RefSeq" id="XP_070854912.1"/>
    </source>
</evidence>
<evidence type="ECO:0000313" key="1">
    <source>
        <dbReference type="Proteomes" id="UP001652628"/>
    </source>
</evidence>
<dbReference type="InterPro" id="IPR008042">
    <property type="entry name" value="Retrotrans_Pao"/>
</dbReference>
<sequence>MHQLAIDERDSFPAASILARGDFKLRKWCSSHSEVLKDVSDEDKEKYLKYFKFGDGSDITKTLDLAWDPATDEVLFSLSSLDPGSKACRRSVLATIARLYVPLGLLGPVVTKANVFLQQLCKDKLDWDESLPLARNTFWIEMCIRFQSVQSISFPGFLLLSETVVEIHGFCDVSEEAYGSCIYVLSRGTSPSSHLLCSKSRVAPLKTLSVPKLDLFGAMLLAKLMNEVI</sequence>
<dbReference type="Pfam" id="PF05380">
    <property type="entry name" value="Peptidase_A17"/>
    <property type="match status" value="1"/>
</dbReference>